<feature type="region of interest" description="Disordered" evidence="1">
    <location>
        <begin position="164"/>
        <end position="194"/>
    </location>
</feature>
<comment type="caution">
    <text evidence="3">The sequence shown here is derived from an EMBL/GenBank/DDBJ whole genome shotgun (WGS) entry which is preliminary data.</text>
</comment>
<dbReference type="VEuPathDB" id="FungiDB:RhiirA1_538811"/>
<accession>A0A2N1MQM5</accession>
<gene>
    <name evidence="3" type="ORF">RhiirC2_869528</name>
</gene>
<organism evidence="3 4">
    <name type="scientific">Rhizophagus irregularis</name>
    <dbReference type="NCBI Taxonomy" id="588596"/>
    <lineage>
        <taxon>Eukaryota</taxon>
        <taxon>Fungi</taxon>
        <taxon>Fungi incertae sedis</taxon>
        <taxon>Mucoromycota</taxon>
        <taxon>Glomeromycotina</taxon>
        <taxon>Glomeromycetes</taxon>
        <taxon>Glomerales</taxon>
        <taxon>Glomeraceae</taxon>
        <taxon>Rhizophagus</taxon>
    </lineage>
</organism>
<sequence length="219" mass="25145">MTEKQDNKNRNNNKFQQFKSEVFKRNAWASIIYFIFWYPPWTILCLIWVLCTGLISVILLLVFLPLGYFVCIGTVMSWRTLARVELIALSFCVNPSYFLIDTIPEITHGGAELVYFDAIDQNVIMDQTPAPSVVTNIKTSSSSHIGNRKSLKKLVLSMKRLPARPLPPMKSQIESRDSNEEEEDNKKKRKKKAAITRADVDRFRLECAMYLVLGGSFSR</sequence>
<dbReference type="Proteomes" id="UP000233469">
    <property type="component" value="Unassembled WGS sequence"/>
</dbReference>
<name>A0A2N1MQM5_9GLOM</name>
<evidence type="ECO:0000256" key="1">
    <source>
        <dbReference type="SAM" id="MobiDB-lite"/>
    </source>
</evidence>
<keyword evidence="2" id="KW-1133">Transmembrane helix</keyword>
<feature type="transmembrane region" description="Helical" evidence="2">
    <location>
        <begin position="27"/>
        <end position="49"/>
    </location>
</feature>
<dbReference type="VEuPathDB" id="FungiDB:FUN_024997"/>
<dbReference type="EMBL" id="LLXL01001539">
    <property type="protein sequence ID" value="PKK63940.1"/>
    <property type="molecule type" value="Genomic_DNA"/>
</dbReference>
<dbReference type="VEuPathDB" id="FungiDB:RhiirFUN_024344"/>
<keyword evidence="2" id="KW-0812">Transmembrane</keyword>
<evidence type="ECO:0000313" key="3">
    <source>
        <dbReference type="EMBL" id="PKK63940.1"/>
    </source>
</evidence>
<protein>
    <submittedName>
        <fullName evidence="3">Uncharacterized protein</fullName>
    </submittedName>
</protein>
<evidence type="ECO:0000256" key="2">
    <source>
        <dbReference type="SAM" id="Phobius"/>
    </source>
</evidence>
<reference evidence="3 4" key="1">
    <citation type="submission" date="2016-04" db="EMBL/GenBank/DDBJ databases">
        <title>Genome analyses suggest a sexual origin of heterokaryosis in a supposedly ancient asexual fungus.</title>
        <authorList>
            <person name="Ropars J."/>
            <person name="Sedzielewska K."/>
            <person name="Noel J."/>
            <person name="Charron P."/>
            <person name="Farinelli L."/>
            <person name="Marton T."/>
            <person name="Kruger M."/>
            <person name="Pelin A."/>
            <person name="Brachmann A."/>
            <person name="Corradi N."/>
        </authorList>
    </citation>
    <scope>NUCLEOTIDE SEQUENCE [LARGE SCALE GENOMIC DNA]</scope>
    <source>
        <strain evidence="3 4">C2</strain>
    </source>
</reference>
<evidence type="ECO:0000313" key="4">
    <source>
        <dbReference type="Proteomes" id="UP000233469"/>
    </source>
</evidence>
<feature type="transmembrane region" description="Helical" evidence="2">
    <location>
        <begin position="55"/>
        <end position="78"/>
    </location>
</feature>
<proteinExistence type="predicted"/>
<keyword evidence="2" id="KW-0472">Membrane</keyword>
<reference evidence="3 4" key="2">
    <citation type="submission" date="2017-10" db="EMBL/GenBank/DDBJ databases">
        <title>Extensive intraspecific genome diversity in a model arbuscular mycorrhizal fungus.</title>
        <authorList>
            <person name="Chen E.C.H."/>
            <person name="Morin E."/>
            <person name="Baudet D."/>
            <person name="Noel J."/>
            <person name="Ndikumana S."/>
            <person name="Charron P."/>
            <person name="St-Onge C."/>
            <person name="Giorgi J."/>
            <person name="Grigoriev I.V."/>
            <person name="Roux C."/>
            <person name="Martin F.M."/>
            <person name="Corradi N."/>
        </authorList>
    </citation>
    <scope>NUCLEOTIDE SEQUENCE [LARGE SCALE GENOMIC DNA]</scope>
    <source>
        <strain evidence="3 4">C2</strain>
    </source>
</reference>
<dbReference type="AlphaFoldDB" id="A0A2N1MQM5"/>